<sequence>MDGTFQPSFPGALLAIGAIAAGAPLFGEGLRALRLSRLFATLDDQPVDARPRGFASVKGRVALESPLFAPLSAEPCAGFVLRIFQATGGQITTIEERRPFRLVSNGVSAHVGTSGMPWRLRETARRELHASEEPSQNLASLLARSPEASWVRRAGATLVLVELSLKPGSECHVVGEVRGMRGGHAVAAELALRTGTDGETTTAFVAADREPDLWIDDSGGSDYLLVSNRDDERPGLPHLKARFLGLVFGPALSGMGLLYLAWAAEQLRAHGRF</sequence>
<evidence type="ECO:0000313" key="3">
    <source>
        <dbReference type="Proteomes" id="UP000580839"/>
    </source>
</evidence>
<name>A0A849SLX8_UNCEI</name>
<keyword evidence="1" id="KW-0472">Membrane</keyword>
<gene>
    <name evidence="2" type="ORF">HOP12_14950</name>
</gene>
<keyword evidence="1" id="KW-1133">Transmembrane helix</keyword>
<proteinExistence type="predicted"/>
<reference evidence="2 3" key="1">
    <citation type="submission" date="2020-04" db="EMBL/GenBank/DDBJ databases">
        <title>Metagenomic profiling of ammonia- and methane-oxidizing microorganisms in a Dutch drinking water treatment plant.</title>
        <authorList>
            <person name="Poghosyan L."/>
            <person name="Leucker S."/>
        </authorList>
    </citation>
    <scope>NUCLEOTIDE SEQUENCE [LARGE SCALE GENOMIC DNA]</scope>
    <source>
        <strain evidence="2">S-RSF-IL-03</strain>
    </source>
</reference>
<feature type="transmembrane region" description="Helical" evidence="1">
    <location>
        <begin position="12"/>
        <end position="30"/>
    </location>
</feature>
<accession>A0A849SLX8</accession>
<organism evidence="2 3">
    <name type="scientific">Eiseniibacteriota bacterium</name>
    <dbReference type="NCBI Taxonomy" id="2212470"/>
    <lineage>
        <taxon>Bacteria</taxon>
        <taxon>Candidatus Eiseniibacteriota</taxon>
    </lineage>
</organism>
<protein>
    <submittedName>
        <fullName evidence="2">Uncharacterized protein</fullName>
    </submittedName>
</protein>
<feature type="transmembrane region" description="Helical" evidence="1">
    <location>
        <begin position="243"/>
        <end position="264"/>
    </location>
</feature>
<keyword evidence="1" id="KW-0812">Transmembrane</keyword>
<comment type="caution">
    <text evidence="2">The sequence shown here is derived from an EMBL/GenBank/DDBJ whole genome shotgun (WGS) entry which is preliminary data.</text>
</comment>
<dbReference type="Proteomes" id="UP000580839">
    <property type="component" value="Unassembled WGS sequence"/>
</dbReference>
<evidence type="ECO:0000256" key="1">
    <source>
        <dbReference type="SAM" id="Phobius"/>
    </source>
</evidence>
<evidence type="ECO:0000313" key="2">
    <source>
        <dbReference type="EMBL" id="NOT35441.1"/>
    </source>
</evidence>
<dbReference type="EMBL" id="JABFRW010000196">
    <property type="protein sequence ID" value="NOT35441.1"/>
    <property type="molecule type" value="Genomic_DNA"/>
</dbReference>
<dbReference type="AlphaFoldDB" id="A0A849SLX8"/>